<accession>A0AAW0G830</accession>
<protein>
    <recommendedName>
        <fullName evidence="1">F-box domain-containing protein</fullName>
    </recommendedName>
</protein>
<dbReference type="SUPFAM" id="SSF81383">
    <property type="entry name" value="F-box domain"/>
    <property type="match status" value="1"/>
</dbReference>
<comment type="caution">
    <text evidence="2">The sequence shown here is derived from an EMBL/GenBank/DDBJ whole genome shotgun (WGS) entry which is preliminary data.</text>
</comment>
<dbReference type="InterPro" id="IPR001810">
    <property type="entry name" value="F-box_dom"/>
</dbReference>
<sequence length="112" mass="12731">MTIDPNPTSTLILSHYNQRALHCTMFMVLPSDVLLHILLFLGSGDIARIYILSRGSHKFLVDHESEVYHQLAISCRFALSGCSLKDTILPETHRDSSWLRGADTWKELGRYS</sequence>
<dbReference type="AlphaFoldDB" id="A0AAW0G830"/>
<feature type="domain" description="F-box" evidence="1">
    <location>
        <begin position="23"/>
        <end position="71"/>
    </location>
</feature>
<proteinExistence type="predicted"/>
<evidence type="ECO:0000313" key="3">
    <source>
        <dbReference type="Proteomes" id="UP001385951"/>
    </source>
</evidence>
<name>A0AAW0G830_9APHY</name>
<evidence type="ECO:0000259" key="1">
    <source>
        <dbReference type="PROSITE" id="PS50181"/>
    </source>
</evidence>
<gene>
    <name evidence="2" type="ORF">QCA50_007355</name>
</gene>
<reference evidence="2 3" key="1">
    <citation type="submission" date="2022-09" db="EMBL/GenBank/DDBJ databases">
        <authorList>
            <person name="Palmer J.M."/>
        </authorList>
    </citation>
    <scope>NUCLEOTIDE SEQUENCE [LARGE SCALE GENOMIC DNA]</scope>
    <source>
        <strain evidence="2 3">DSM 7382</strain>
    </source>
</reference>
<dbReference type="PROSITE" id="PS50181">
    <property type="entry name" value="FBOX"/>
    <property type="match status" value="1"/>
</dbReference>
<dbReference type="InterPro" id="IPR036047">
    <property type="entry name" value="F-box-like_dom_sf"/>
</dbReference>
<organism evidence="2 3">
    <name type="scientific">Cerrena zonata</name>
    <dbReference type="NCBI Taxonomy" id="2478898"/>
    <lineage>
        <taxon>Eukaryota</taxon>
        <taxon>Fungi</taxon>
        <taxon>Dikarya</taxon>
        <taxon>Basidiomycota</taxon>
        <taxon>Agaricomycotina</taxon>
        <taxon>Agaricomycetes</taxon>
        <taxon>Polyporales</taxon>
        <taxon>Cerrenaceae</taxon>
        <taxon>Cerrena</taxon>
    </lineage>
</organism>
<keyword evidence="3" id="KW-1185">Reference proteome</keyword>
<dbReference type="EMBL" id="JASBNA010000008">
    <property type="protein sequence ID" value="KAK7689563.1"/>
    <property type="molecule type" value="Genomic_DNA"/>
</dbReference>
<dbReference type="Proteomes" id="UP001385951">
    <property type="component" value="Unassembled WGS sequence"/>
</dbReference>
<evidence type="ECO:0000313" key="2">
    <source>
        <dbReference type="EMBL" id="KAK7689563.1"/>
    </source>
</evidence>